<name>A0A5A9N5V2_9TELE</name>
<keyword evidence="1" id="KW-0812">Transmembrane</keyword>
<keyword evidence="1" id="KW-0472">Membrane</keyword>
<dbReference type="PANTHER" id="PTHR38706">
    <property type="entry name" value="SI:CH211-198C19.1-RELATED"/>
    <property type="match status" value="1"/>
</dbReference>
<protein>
    <submittedName>
        <fullName evidence="2">Uncharacterized protein</fullName>
    </submittedName>
</protein>
<keyword evidence="1" id="KW-1133">Transmembrane helix</keyword>
<dbReference type="PANTHER" id="PTHR38706:SF2">
    <property type="match status" value="1"/>
</dbReference>
<gene>
    <name evidence="2" type="ORF">E1301_Tti000042</name>
</gene>
<evidence type="ECO:0000313" key="3">
    <source>
        <dbReference type="Proteomes" id="UP000324632"/>
    </source>
</evidence>
<dbReference type="Proteomes" id="UP000324632">
    <property type="component" value="Chromosome 23"/>
</dbReference>
<sequence>MVETLHTLSDLRRSKYGQPDPRHGLRLLWWFAREFVIIASNGLYALQDPASGCFGFRHFMNAERILPRNHYYKTGNLHQCDSLPHYVTGGYTGQLDDSNTDRLIVSLRSKWNGKFWFDKIYVTKHSDQVLFDQNHTYRISPDLIKNIRNLNRKEFLRLMKNDQNSQSVHIQIPQDSTIEHQRSRQSTRDDCDCRKCKIVMCVCASLLFILFLIVLLIVLVPALISKD</sequence>
<reference evidence="2 3" key="1">
    <citation type="journal article" date="2019" name="Mol. Ecol. Resour.">
        <title>Chromosome-level genome assembly of Triplophysa tibetana, a fish adapted to the harsh high-altitude environment of the Tibetan Plateau.</title>
        <authorList>
            <person name="Yang X."/>
            <person name="Liu H."/>
            <person name="Ma Z."/>
            <person name="Zou Y."/>
            <person name="Zou M."/>
            <person name="Mao Y."/>
            <person name="Li X."/>
            <person name="Wang H."/>
            <person name="Chen T."/>
            <person name="Wang W."/>
            <person name="Yang R."/>
        </authorList>
    </citation>
    <scope>NUCLEOTIDE SEQUENCE [LARGE SCALE GENOMIC DNA]</scope>
    <source>
        <strain evidence="2">TTIB1903HZAU</strain>
        <tissue evidence="2">Muscle</tissue>
    </source>
</reference>
<dbReference type="AlphaFoldDB" id="A0A5A9N5V2"/>
<organism evidence="2 3">
    <name type="scientific">Triplophysa tibetana</name>
    <dbReference type="NCBI Taxonomy" id="1572043"/>
    <lineage>
        <taxon>Eukaryota</taxon>
        <taxon>Metazoa</taxon>
        <taxon>Chordata</taxon>
        <taxon>Craniata</taxon>
        <taxon>Vertebrata</taxon>
        <taxon>Euteleostomi</taxon>
        <taxon>Actinopterygii</taxon>
        <taxon>Neopterygii</taxon>
        <taxon>Teleostei</taxon>
        <taxon>Ostariophysi</taxon>
        <taxon>Cypriniformes</taxon>
        <taxon>Nemacheilidae</taxon>
        <taxon>Triplophysa</taxon>
    </lineage>
</organism>
<keyword evidence="3" id="KW-1185">Reference proteome</keyword>
<proteinExistence type="predicted"/>
<dbReference type="EMBL" id="SOYY01000023">
    <property type="protein sequence ID" value="KAA0704316.1"/>
    <property type="molecule type" value="Genomic_DNA"/>
</dbReference>
<feature type="transmembrane region" description="Helical" evidence="1">
    <location>
        <begin position="198"/>
        <end position="224"/>
    </location>
</feature>
<accession>A0A5A9N5V2</accession>
<evidence type="ECO:0000313" key="2">
    <source>
        <dbReference type="EMBL" id="KAA0704316.1"/>
    </source>
</evidence>
<comment type="caution">
    <text evidence="2">The sequence shown here is derived from an EMBL/GenBank/DDBJ whole genome shotgun (WGS) entry which is preliminary data.</text>
</comment>
<evidence type="ECO:0000256" key="1">
    <source>
        <dbReference type="SAM" id="Phobius"/>
    </source>
</evidence>